<reference evidence="2" key="1">
    <citation type="submission" date="2019-08" db="EMBL/GenBank/DDBJ databases">
        <title>The improved chromosome-level genome for the pearl oyster Pinctada fucata martensii using PacBio sequencing and Hi-C.</title>
        <authorList>
            <person name="Zheng Z."/>
        </authorList>
    </citation>
    <scope>NUCLEOTIDE SEQUENCE</scope>
    <source>
        <strain evidence="2">ZZ-2019</strain>
        <tissue evidence="2">Adductor muscle</tissue>
    </source>
</reference>
<dbReference type="EMBL" id="VSWD01000011">
    <property type="protein sequence ID" value="KAK3088081.1"/>
    <property type="molecule type" value="Genomic_DNA"/>
</dbReference>
<accession>A0AA88XMH4</accession>
<dbReference type="Proteomes" id="UP001186944">
    <property type="component" value="Unassembled WGS sequence"/>
</dbReference>
<name>A0AA88XMH4_PINIB</name>
<feature type="transmembrane region" description="Helical" evidence="1">
    <location>
        <begin position="41"/>
        <end position="58"/>
    </location>
</feature>
<proteinExistence type="predicted"/>
<sequence>IMQLAFLNIVLWFVGSLYYALTESDWGGYVEDSDSYRNAVLRFDFAMFLVNAVLAFALPQRALAMQADLKVGPLHAYICRFNACAAFASAFASGRASNFADEEDQRGVLLSHGLARLMVVGTMLACQFVTTHFSHWHSWTSMALIMVMALVDLIGCDLTWVSQKVKSVLQPLIPQRVKEE</sequence>
<protein>
    <submittedName>
        <fullName evidence="2">Uncharacterized protein</fullName>
    </submittedName>
</protein>
<gene>
    <name evidence="2" type="ORF">FSP39_014450</name>
</gene>
<evidence type="ECO:0000256" key="1">
    <source>
        <dbReference type="SAM" id="Phobius"/>
    </source>
</evidence>
<feature type="transmembrane region" description="Helical" evidence="1">
    <location>
        <begin position="139"/>
        <end position="161"/>
    </location>
</feature>
<comment type="caution">
    <text evidence="2">The sequence shown here is derived from an EMBL/GenBank/DDBJ whole genome shotgun (WGS) entry which is preliminary data.</text>
</comment>
<keyword evidence="1" id="KW-1133">Transmembrane helix</keyword>
<organism evidence="2 3">
    <name type="scientific">Pinctada imbricata</name>
    <name type="common">Atlantic pearl-oyster</name>
    <name type="synonym">Pinctada martensii</name>
    <dbReference type="NCBI Taxonomy" id="66713"/>
    <lineage>
        <taxon>Eukaryota</taxon>
        <taxon>Metazoa</taxon>
        <taxon>Spiralia</taxon>
        <taxon>Lophotrochozoa</taxon>
        <taxon>Mollusca</taxon>
        <taxon>Bivalvia</taxon>
        <taxon>Autobranchia</taxon>
        <taxon>Pteriomorphia</taxon>
        <taxon>Pterioida</taxon>
        <taxon>Pterioidea</taxon>
        <taxon>Pteriidae</taxon>
        <taxon>Pinctada</taxon>
    </lineage>
</organism>
<evidence type="ECO:0000313" key="3">
    <source>
        <dbReference type="Proteomes" id="UP001186944"/>
    </source>
</evidence>
<feature type="transmembrane region" description="Helical" evidence="1">
    <location>
        <begin position="5"/>
        <end position="21"/>
    </location>
</feature>
<evidence type="ECO:0000313" key="2">
    <source>
        <dbReference type="EMBL" id="KAK3088081.1"/>
    </source>
</evidence>
<keyword evidence="1" id="KW-0812">Transmembrane</keyword>
<keyword evidence="1" id="KW-0472">Membrane</keyword>
<dbReference type="AlphaFoldDB" id="A0AA88XMH4"/>
<keyword evidence="3" id="KW-1185">Reference proteome</keyword>
<feature type="transmembrane region" description="Helical" evidence="1">
    <location>
        <begin position="114"/>
        <end position="133"/>
    </location>
</feature>
<feature type="non-terminal residue" evidence="2">
    <location>
        <position position="1"/>
    </location>
</feature>